<protein>
    <submittedName>
        <fullName evidence="1">Type VI secretion-associated protein</fullName>
    </submittedName>
</protein>
<dbReference type="PIRSF" id="PIRSF029287">
    <property type="entry name" value="UCP029287"/>
    <property type="match status" value="1"/>
</dbReference>
<dbReference type="InterPro" id="IPR017748">
    <property type="entry name" value="TagF"/>
</dbReference>
<comment type="caution">
    <text evidence="1">The sequence shown here is derived from an EMBL/GenBank/DDBJ whole genome shotgun (WGS) entry which is preliminary data.</text>
</comment>
<dbReference type="InterPro" id="IPR038225">
    <property type="entry name" value="TagF_sf"/>
</dbReference>
<evidence type="ECO:0000313" key="1">
    <source>
        <dbReference type="EMBL" id="GLS42216.1"/>
    </source>
</evidence>
<name>A0ABQ6CZK7_9HYPH</name>
<dbReference type="Gene3D" id="3.40.1730.10">
    <property type="entry name" value="pa0076 domain"/>
    <property type="match status" value="1"/>
</dbReference>
<evidence type="ECO:0000313" key="2">
    <source>
        <dbReference type="Proteomes" id="UP001156881"/>
    </source>
</evidence>
<reference evidence="2" key="1">
    <citation type="journal article" date="2019" name="Int. J. Syst. Evol. Microbiol.">
        <title>The Global Catalogue of Microorganisms (GCM) 10K type strain sequencing project: providing services to taxonomists for standard genome sequencing and annotation.</title>
        <authorList>
            <consortium name="The Broad Institute Genomics Platform"/>
            <consortium name="The Broad Institute Genome Sequencing Center for Infectious Disease"/>
            <person name="Wu L."/>
            <person name="Ma J."/>
        </authorList>
    </citation>
    <scope>NUCLEOTIDE SEQUENCE [LARGE SCALE GENOMIC DNA]</scope>
    <source>
        <strain evidence="2">NBRC 107710</strain>
    </source>
</reference>
<gene>
    <name evidence="1" type="ORF">GCM10007884_02010</name>
</gene>
<dbReference type="EMBL" id="BSPG01000001">
    <property type="protein sequence ID" value="GLS42216.1"/>
    <property type="molecule type" value="Genomic_DNA"/>
</dbReference>
<dbReference type="NCBIfam" id="TIGR03373">
    <property type="entry name" value="VI_minor_4"/>
    <property type="match status" value="1"/>
</dbReference>
<dbReference type="Pfam" id="PF09867">
    <property type="entry name" value="TagF_N"/>
    <property type="match status" value="1"/>
</dbReference>
<accession>A0ABQ6CZK7</accession>
<sequence length="229" mass="24292">MPCGLYGKLPAKRDFIAMAIPGGFLKTWEPWLQGGIAASRLALGENWTAAFLHAPIWRFWLGADVAGTTSVGALMPSIDGVGRYFPLTLVAQGASGAELPPPEFEPFDGWFEGAEDLLLSALDEGADFDGITGSLARLSEPMPSRLPSSRDGVTQLKSGALVSEAGSGDFAAAIDRLRAHSAESVHGGMSYWWTAGGDEFAPRVASCRRMPPPDFFTGLLTGRFDDLAA</sequence>
<proteinExistence type="predicted"/>
<dbReference type="RefSeq" id="WP_183504233.1">
    <property type="nucleotide sequence ID" value="NZ_BSPG01000001.1"/>
</dbReference>
<dbReference type="Proteomes" id="UP001156881">
    <property type="component" value="Unassembled WGS sequence"/>
</dbReference>
<organism evidence="1 2">
    <name type="scientific">Methylobacterium brachythecii</name>
    <dbReference type="NCBI Taxonomy" id="1176177"/>
    <lineage>
        <taxon>Bacteria</taxon>
        <taxon>Pseudomonadati</taxon>
        <taxon>Pseudomonadota</taxon>
        <taxon>Alphaproteobacteria</taxon>
        <taxon>Hyphomicrobiales</taxon>
        <taxon>Methylobacteriaceae</taxon>
        <taxon>Methylobacterium</taxon>
    </lineage>
</organism>
<keyword evidence="2" id="KW-1185">Reference proteome</keyword>